<gene>
    <name evidence="2" type="ordered locus">Spirs_3794</name>
</gene>
<evidence type="ECO:0008006" key="4">
    <source>
        <dbReference type="Google" id="ProtNLM"/>
    </source>
</evidence>
<dbReference type="EMBL" id="CP002116">
    <property type="protein sequence ID" value="ADK82880.1"/>
    <property type="molecule type" value="Genomic_DNA"/>
</dbReference>
<organism evidence="2 3">
    <name type="scientific">Sediminispirochaeta smaragdinae (strain DSM 11293 / JCM 15392 / SEBR 4228)</name>
    <name type="common">Spirochaeta smaragdinae</name>
    <dbReference type="NCBI Taxonomy" id="573413"/>
    <lineage>
        <taxon>Bacteria</taxon>
        <taxon>Pseudomonadati</taxon>
        <taxon>Spirochaetota</taxon>
        <taxon>Spirochaetia</taxon>
        <taxon>Spirochaetales</taxon>
        <taxon>Spirochaetaceae</taxon>
        <taxon>Sediminispirochaeta</taxon>
    </lineage>
</organism>
<dbReference type="Proteomes" id="UP000002318">
    <property type="component" value="Chromosome"/>
</dbReference>
<accession>E1R825</accession>
<sequence length="164" mass="17765">MKLHRYLVPLLASLLILFFSGCYSEATTSDGSVSLTVSSKGDIGDSGSGNYLVAKFYDADVMDELETNETITVDEPSGIIIYTPASFPTPSLRYADYIENFSMGSSGSFTVPFLTPKSYRLLLEEYEYSEGDGVSGPWYAGLSNAFTVNAGETSSVSVELLYIC</sequence>
<name>E1R825_SEDSS</name>
<dbReference type="HOGENOM" id="CLU_1618001_0_0_12"/>
<keyword evidence="1" id="KW-0732">Signal</keyword>
<feature type="signal peptide" evidence="1">
    <location>
        <begin position="1"/>
        <end position="24"/>
    </location>
</feature>
<feature type="chain" id="PRO_5003150646" description="Lipoprotein" evidence="1">
    <location>
        <begin position="25"/>
        <end position="164"/>
    </location>
</feature>
<reference evidence="2 3" key="1">
    <citation type="journal article" date="2010" name="Stand. Genomic Sci.">
        <title>Complete genome sequence of Spirochaeta smaragdinae type strain (SEBR 4228).</title>
        <authorList>
            <person name="Mavromatis K."/>
            <person name="Yasawong M."/>
            <person name="Chertkov O."/>
            <person name="Lapidus A."/>
            <person name="Lucas S."/>
            <person name="Nolan M."/>
            <person name="Del Rio T.G."/>
            <person name="Tice H."/>
            <person name="Cheng J.F."/>
            <person name="Pitluck S."/>
            <person name="Liolios K."/>
            <person name="Ivanova N."/>
            <person name="Tapia R."/>
            <person name="Han C."/>
            <person name="Bruce D."/>
            <person name="Goodwin L."/>
            <person name="Pati A."/>
            <person name="Chen A."/>
            <person name="Palaniappan K."/>
            <person name="Land M."/>
            <person name="Hauser L."/>
            <person name="Chang Y.J."/>
            <person name="Jeffries C.D."/>
            <person name="Detter J.C."/>
            <person name="Rohde M."/>
            <person name="Brambilla E."/>
            <person name="Spring S."/>
            <person name="Goker M."/>
            <person name="Sikorski J."/>
            <person name="Woyke T."/>
            <person name="Bristow J."/>
            <person name="Eisen J.A."/>
            <person name="Markowitz V."/>
            <person name="Hugenholtz P."/>
            <person name="Klenk H.P."/>
            <person name="Kyrpides N.C."/>
        </authorList>
    </citation>
    <scope>NUCLEOTIDE SEQUENCE [LARGE SCALE GENOMIC DNA]</scope>
    <source>
        <strain evidence="3">DSM 11293 / JCM 15392 / SEBR 4228</strain>
    </source>
</reference>
<dbReference type="PROSITE" id="PS51257">
    <property type="entry name" value="PROKAR_LIPOPROTEIN"/>
    <property type="match status" value="1"/>
</dbReference>
<keyword evidence="3" id="KW-1185">Reference proteome</keyword>
<dbReference type="OrthoDB" id="9849822at2"/>
<protein>
    <recommendedName>
        <fullName evidence="4">Lipoprotein</fullName>
    </recommendedName>
</protein>
<evidence type="ECO:0000313" key="3">
    <source>
        <dbReference type="Proteomes" id="UP000002318"/>
    </source>
</evidence>
<evidence type="ECO:0000256" key="1">
    <source>
        <dbReference type="SAM" id="SignalP"/>
    </source>
</evidence>
<evidence type="ECO:0000313" key="2">
    <source>
        <dbReference type="EMBL" id="ADK82880.1"/>
    </source>
</evidence>
<dbReference type="KEGG" id="ssm:Spirs_3794"/>
<dbReference type="RefSeq" id="WP_013256339.1">
    <property type="nucleotide sequence ID" value="NC_014364.1"/>
</dbReference>
<proteinExistence type="predicted"/>
<dbReference type="STRING" id="573413.Spirs_3794"/>
<dbReference type="AlphaFoldDB" id="E1R825"/>